<evidence type="ECO:0000256" key="1">
    <source>
        <dbReference type="PROSITE-ProRule" id="PRU00103"/>
    </source>
</evidence>
<evidence type="ECO:0000313" key="3">
    <source>
        <dbReference type="EMBL" id="VVB14709.1"/>
    </source>
</evidence>
<evidence type="ECO:0000256" key="2">
    <source>
        <dbReference type="SAM" id="MobiDB-lite"/>
    </source>
</evidence>
<dbReference type="SMART" id="SM00667">
    <property type="entry name" value="LisH"/>
    <property type="match status" value="2"/>
</dbReference>
<comment type="caution">
    <text evidence="3">The sequence shown here is derived from an EMBL/GenBank/DDBJ whole genome shotgun (WGS) entry which is preliminary data.</text>
</comment>
<feature type="region of interest" description="Disordered" evidence="2">
    <location>
        <begin position="1124"/>
        <end position="1149"/>
    </location>
</feature>
<dbReference type="Proteomes" id="UP000489600">
    <property type="component" value="Unassembled WGS sequence"/>
</dbReference>
<evidence type="ECO:0000313" key="4">
    <source>
        <dbReference type="Proteomes" id="UP000489600"/>
    </source>
</evidence>
<dbReference type="InterPro" id="IPR006594">
    <property type="entry name" value="LisH"/>
</dbReference>
<dbReference type="InterPro" id="IPR040362">
    <property type="entry name" value="RELCH"/>
</dbReference>
<dbReference type="PROSITE" id="PS50077">
    <property type="entry name" value="HEAT_REPEAT"/>
    <property type="match status" value="2"/>
</dbReference>
<dbReference type="Gene3D" id="1.25.10.10">
    <property type="entry name" value="Leucine-rich Repeat Variant"/>
    <property type="match status" value="2"/>
</dbReference>
<feature type="repeat" description="HEAT" evidence="1">
    <location>
        <begin position="574"/>
        <end position="608"/>
    </location>
</feature>
<feature type="compositionally biased region" description="Basic and acidic residues" evidence="2">
    <location>
        <begin position="261"/>
        <end position="270"/>
    </location>
</feature>
<keyword evidence="4" id="KW-1185">Reference proteome</keyword>
<dbReference type="GO" id="GO:0032367">
    <property type="term" value="P:intracellular cholesterol transport"/>
    <property type="evidence" value="ECO:0007669"/>
    <property type="project" value="InterPro"/>
</dbReference>
<accession>A0A565CM27</accession>
<gene>
    <name evidence="3" type="ORF">ANE_LOCUS25153</name>
</gene>
<dbReference type="InterPro" id="IPR021133">
    <property type="entry name" value="HEAT_type_2"/>
</dbReference>
<name>A0A565CM27_9BRAS</name>
<dbReference type="EMBL" id="CABITT030000008">
    <property type="protein sequence ID" value="VVB14709.1"/>
    <property type="molecule type" value="Genomic_DNA"/>
</dbReference>
<dbReference type="InterPro" id="IPR011989">
    <property type="entry name" value="ARM-like"/>
</dbReference>
<organism evidence="3 4">
    <name type="scientific">Arabis nemorensis</name>
    <dbReference type="NCBI Taxonomy" id="586526"/>
    <lineage>
        <taxon>Eukaryota</taxon>
        <taxon>Viridiplantae</taxon>
        <taxon>Streptophyta</taxon>
        <taxon>Embryophyta</taxon>
        <taxon>Tracheophyta</taxon>
        <taxon>Spermatophyta</taxon>
        <taxon>Magnoliopsida</taxon>
        <taxon>eudicotyledons</taxon>
        <taxon>Gunneridae</taxon>
        <taxon>Pentapetalae</taxon>
        <taxon>rosids</taxon>
        <taxon>malvids</taxon>
        <taxon>Brassicales</taxon>
        <taxon>Brassicaceae</taxon>
        <taxon>Arabideae</taxon>
        <taxon>Arabis</taxon>
    </lineage>
</organism>
<feature type="repeat" description="HEAT" evidence="1">
    <location>
        <begin position="935"/>
        <end position="973"/>
    </location>
</feature>
<dbReference type="PANTHER" id="PTHR32059">
    <property type="entry name" value="RAB11-BINDING PROTEIN RELCH"/>
    <property type="match status" value="1"/>
</dbReference>
<reference evidence="3" key="1">
    <citation type="submission" date="2019-07" db="EMBL/GenBank/DDBJ databases">
        <authorList>
            <person name="Dittberner H."/>
        </authorList>
    </citation>
    <scope>NUCLEOTIDE SEQUENCE [LARGE SCALE GENOMIC DNA]</scope>
</reference>
<dbReference type="SUPFAM" id="SSF48371">
    <property type="entry name" value="ARM repeat"/>
    <property type="match status" value="1"/>
</dbReference>
<protein>
    <recommendedName>
        <fullName evidence="5">LisH domain-containing protein</fullName>
    </recommendedName>
</protein>
<proteinExistence type="predicted"/>
<dbReference type="GO" id="GO:0055037">
    <property type="term" value="C:recycling endosome"/>
    <property type="evidence" value="ECO:0007669"/>
    <property type="project" value="TreeGrafter"/>
</dbReference>
<dbReference type="AlphaFoldDB" id="A0A565CM27"/>
<dbReference type="InterPro" id="IPR016024">
    <property type="entry name" value="ARM-type_fold"/>
</dbReference>
<feature type="region of interest" description="Disordered" evidence="2">
    <location>
        <begin position="261"/>
        <end position="284"/>
    </location>
</feature>
<dbReference type="PROSITE" id="PS50896">
    <property type="entry name" value="LISH"/>
    <property type="match status" value="2"/>
</dbReference>
<sequence length="1180" mass="132788">MDAERSSLCNFVVNFLMEENYLLTAFELLHELLDDGRDAQAIRLKEFFSDPSRFPPDQISRYNAIRVADPQSLLEEKEALSEKLAISEYEFRLAQEDITRLKTEGQKKSDCSIDKLKELDSDEFEDNRPEIQRKKKDFSFTDIGPLKNNERRDLNCAVKEYLLLAGYRLTAMTFYEEVTDQNLDVWQDSPAHVPDALRYYYYQYLSSTSEAAEEKIAMLQENESLKKEIERLNKEKDGLLKSKETFEEQISAFNKSTESLQKDLKEREKQVQSLKQSSEHQRRNLNDCRAEITSLKMHIEGSRAGQYVSANEGDLVQSQPVENVEKQISSLSEEVEKPAIEKDGSLLSESSISAEKGHTQIEDSLVEEEVKNIIPDQREVAAEASNVSYKALNSTLGNQKEVSNYMISPSNGNFSPRDLESILKMDSGIGHGFNSKSENANGETASEEMGLGTIQILADALPKIVPYVLINHREELLPLMMCAIERHPDSSTRDSLTHTLFNLIKRPDEQQRRIIMDACVSLSRNVGEMRTETELLPQCWEQINHSYEERRLLVAQSCGELAEYVRPEIRDSLILSIVQQLLEDSATVVREAAAHNLALLLPLFPNTDKYFKVEEMMFQLICDPSGLVVETTLKELLPAVIKWGNRLDHILRVLLSHALSSAQHCPPLSGVEGSLESHLRGLGERERWNIDVLVRMLTELLPAIHQKAMETCPFSSISKSEESAFSVSLLETYAEGRSEWPMFEWMHVDCFANLLQLACMLPQKEDHLRNRITKFLLDVSERFGSSYLTHIELPVFLVAVGDDEPDLRFLPSAIHPRIKGLKPRTAVANRLATLCILPLLLAGVLGASSKREELTNYLRQLLVESKTKENQSSKHNNEILDAVRFLCTFEEHHNMIFGILWEMVVDSTAELKINAAKLLKTIVPYIDAKVASANVLPALITLGSDQNLNVKYASIDAFGSVAQHFKLDMIVDKILVQMDAFLEDGSHEAIIAVIRALLVAIPHTTERLRDYLLSKIFQLSASPSSSTDVTRRRERANAFCEAIRALDATDLSQTSVREYLLPAIQNLLKDPDALDPAHKEALEIIMKERSGGALEAIGKAMGAHLGIASSVTSLFGEGGLLGKKEATEAPSSPTLQGPDSPKAVAAATEDTRFRRIMRGNFTEMLRSKAKNQDETQPQNH</sequence>
<dbReference type="PANTHER" id="PTHR32059:SF0">
    <property type="entry name" value="RAB11-BINDING PROTEIN RELCH"/>
    <property type="match status" value="1"/>
</dbReference>
<evidence type="ECO:0008006" key="5">
    <source>
        <dbReference type="Google" id="ProtNLM"/>
    </source>
</evidence>
<dbReference type="GO" id="GO:0005802">
    <property type="term" value="C:trans-Golgi network"/>
    <property type="evidence" value="ECO:0007669"/>
    <property type="project" value="InterPro"/>
</dbReference>
<dbReference type="OrthoDB" id="1695393at2759"/>